<dbReference type="AlphaFoldDB" id="A0A2T6GAU6"/>
<gene>
    <name evidence="1" type="ORF">C5U62_32780</name>
</gene>
<accession>A0A2T6GAU6</accession>
<dbReference type="EMBL" id="PYJM01000019">
    <property type="protein sequence ID" value="PUA41278.1"/>
    <property type="molecule type" value="Genomic_DNA"/>
</dbReference>
<proteinExistence type="predicted"/>
<sequence length="102" mass="11315">MSRPNPLELYQLPVILTPAAWQQAVHVAQPAHLDRFAERLGNVLKAAYLALQQHPDAHVIDFGLDCLPPQGMGQPVWLDLRLHILLAPCHTCLCISLPSENP</sequence>
<comment type="caution">
    <text evidence="1">The sequence shown here is derived from an EMBL/GenBank/DDBJ whole genome shotgun (WGS) entry which is preliminary data.</text>
</comment>
<evidence type="ECO:0000313" key="1">
    <source>
        <dbReference type="EMBL" id="PUA41278.1"/>
    </source>
</evidence>
<evidence type="ECO:0000313" key="2">
    <source>
        <dbReference type="Proteomes" id="UP000244178"/>
    </source>
</evidence>
<reference evidence="1 2" key="1">
    <citation type="submission" date="2018-03" db="EMBL/GenBank/DDBJ databases">
        <title>Draft genome sequence of the plant growth promoting rhizobacterium Pseudomonas protegens strain BNJ-SS-45 isolated from wheat (Triticum aestivum) rhizosphere.</title>
        <authorList>
            <person name="Bajpai A."/>
            <person name="Shende K."/>
            <person name="Meena N."/>
            <person name="Upadhyayula S.R."/>
            <person name="Suravajhala P."/>
            <person name="Medicherla K.M."/>
            <person name="Johri B.N."/>
        </authorList>
    </citation>
    <scope>NUCLEOTIDE SEQUENCE [LARGE SCALE GENOMIC DNA]</scope>
    <source>
        <strain evidence="1 2">BNJ-SS-45</strain>
    </source>
</reference>
<organism evidence="1 2">
    <name type="scientific">Pseudomonas protegens</name>
    <dbReference type="NCBI Taxonomy" id="380021"/>
    <lineage>
        <taxon>Bacteria</taxon>
        <taxon>Pseudomonadati</taxon>
        <taxon>Pseudomonadota</taxon>
        <taxon>Gammaproteobacteria</taxon>
        <taxon>Pseudomonadales</taxon>
        <taxon>Pseudomonadaceae</taxon>
        <taxon>Pseudomonas</taxon>
    </lineage>
</organism>
<dbReference type="RefSeq" id="WP_108546581.1">
    <property type="nucleotide sequence ID" value="NZ_PYJM01000019.1"/>
</dbReference>
<dbReference type="Proteomes" id="UP000244178">
    <property type="component" value="Unassembled WGS sequence"/>
</dbReference>
<protein>
    <submittedName>
        <fullName evidence="1">Uncharacterized protein</fullName>
    </submittedName>
</protein>
<name>A0A2T6GAU6_9PSED</name>